<feature type="region of interest" description="Disordered" evidence="1">
    <location>
        <begin position="408"/>
        <end position="432"/>
    </location>
</feature>
<accession>A0A903U2M8</accession>
<dbReference type="EnsemblMetazoa" id="AAEL005215-RB">
    <property type="protein sequence ID" value="AAEL005215-PB"/>
    <property type="gene ID" value="AAEL005215"/>
</dbReference>
<protein>
    <submittedName>
        <fullName evidence="2">Uncharacterized protein</fullName>
    </submittedName>
</protein>
<dbReference type="PANTHER" id="PTHR21678:SF0">
    <property type="entry name" value="C3H1-TYPE DOMAIN-CONTAINING PROTEIN"/>
    <property type="match status" value="1"/>
</dbReference>
<dbReference type="OrthoDB" id="5418203at2759"/>
<feature type="compositionally biased region" description="Basic and acidic residues" evidence="1">
    <location>
        <begin position="408"/>
        <end position="417"/>
    </location>
</feature>
<feature type="compositionally biased region" description="Low complexity" evidence="1">
    <location>
        <begin position="147"/>
        <end position="162"/>
    </location>
</feature>
<dbReference type="SUPFAM" id="SSF54928">
    <property type="entry name" value="RNA-binding domain, RBD"/>
    <property type="match status" value="1"/>
</dbReference>
<evidence type="ECO:0000313" key="2">
    <source>
        <dbReference type="EnsemblMetazoa" id="AAEL005215-PB"/>
    </source>
</evidence>
<evidence type="ECO:0000313" key="3">
    <source>
        <dbReference type="Proteomes" id="UP000008820"/>
    </source>
</evidence>
<dbReference type="Proteomes" id="UP000008820">
    <property type="component" value="Chromosome 3"/>
</dbReference>
<dbReference type="InterPro" id="IPR012677">
    <property type="entry name" value="Nucleotide-bd_a/b_plait_sf"/>
</dbReference>
<feature type="region of interest" description="Disordered" evidence="1">
    <location>
        <begin position="185"/>
        <end position="332"/>
    </location>
</feature>
<name>A0A903U2M8_AEDAE</name>
<gene>
    <name evidence="2" type="primary">5566156</name>
</gene>
<feature type="region of interest" description="Disordered" evidence="1">
    <location>
        <begin position="68"/>
        <end position="166"/>
    </location>
</feature>
<keyword evidence="3" id="KW-1185">Reference proteome</keyword>
<dbReference type="InterPro" id="IPR035979">
    <property type="entry name" value="RBD_domain_sf"/>
</dbReference>
<proteinExistence type="predicted"/>
<feature type="compositionally biased region" description="Basic and acidic residues" evidence="1">
    <location>
        <begin position="300"/>
        <end position="319"/>
    </location>
</feature>
<feature type="compositionally biased region" description="Polar residues" evidence="1">
    <location>
        <begin position="418"/>
        <end position="431"/>
    </location>
</feature>
<dbReference type="PANTHER" id="PTHR21678">
    <property type="entry name" value="GROWTH INHIBITION AND DIFFERENTIATION RELATED PROTEIN 88"/>
    <property type="match status" value="1"/>
</dbReference>
<evidence type="ECO:0000256" key="1">
    <source>
        <dbReference type="SAM" id="MobiDB-lite"/>
    </source>
</evidence>
<feature type="compositionally biased region" description="Low complexity" evidence="1">
    <location>
        <begin position="244"/>
        <end position="273"/>
    </location>
</feature>
<dbReference type="AlphaFoldDB" id="A0A903U2M8"/>
<dbReference type="InterPro" id="IPR039884">
    <property type="entry name" value="R3HC1/R3HCL"/>
</dbReference>
<reference evidence="2 3" key="1">
    <citation type="submission" date="2017-06" db="EMBL/GenBank/DDBJ databases">
        <title>Aedes aegypti genome working group (AGWG) sequencing and assembly.</title>
        <authorList>
            <consortium name="Aedes aegypti Genome Working Group (AGWG)"/>
            <person name="Matthews B.J."/>
        </authorList>
    </citation>
    <scope>NUCLEOTIDE SEQUENCE [LARGE SCALE GENOMIC DNA]</scope>
    <source>
        <strain evidence="2 3">LVP_AGWG</strain>
    </source>
</reference>
<sequence>MGVEAAAVNHHNHHHGHYFGGANDCGSLKGSPLASSPPSAVKFSAVGIYRPPAARKALKFSESAIQLAPPAAGDNPNEYGHYHPPPPIPSATQAQHVSAAKTASEENLEDPPPIPPPSSVVASKSPCKATATGSVSRAPKQEATGDDSSATKTDSSTPPTKAITTGKSKLTVADVANAVVIAAADSNNNNTGNSAEQPLVAAAVTSQGNQTSSSSTTTTRPARPHRERRPDRAVYIPRARRSLTTPPVTAPSQQQSSTSASTSVTSASTTVTSPPSPPVSTSGSLSAFATPLSSPPKVPSKKERSNGERERKSKAKDKPPPPPADTVVPDLEVPNIANTVIVNHRKNDSAASVDSNCTVSFKNRSHSVEESVPANGVHQELVKLKKQKSEEVPRENVDQDCDFAPKAEAKRERKERQNGSILSELNGSTNHKAIETMNKSNRSRSSKQISGNATALIINDKIGTNAADKIDKDERELRRASQEINRSNRRIIKQSFASDVLEIAEQEPAEKDISTEKVNGQAKQDPERLVNPEEDDWESMYDDNGDCLNPKLMEELTSAVGKVSIEVPRTDYKLYQTKQAALNEEEFPHVLEVSNFPVEFRTQDLMMLFSQYKESGFDIKWVDDTHALAVFSSSKIAAEVLANGHTFVKLKPLAEATVESRSKARKCSSSLQPYRPRPETCAALARRLVTTALGVRLKTAPEERENEKRVLREAKERKLLAAKQREEIWES</sequence>
<dbReference type="Gene3D" id="3.30.70.330">
    <property type="match status" value="1"/>
</dbReference>
<reference evidence="2" key="2">
    <citation type="submission" date="2022-10" db="UniProtKB">
        <authorList>
            <consortium name="EnsemblMetazoa"/>
        </authorList>
    </citation>
    <scope>IDENTIFICATION</scope>
    <source>
        <strain evidence="2">LVP_AGWG</strain>
    </source>
</reference>
<organism evidence="2 3">
    <name type="scientific">Aedes aegypti</name>
    <name type="common">Yellowfever mosquito</name>
    <name type="synonym">Culex aegypti</name>
    <dbReference type="NCBI Taxonomy" id="7159"/>
    <lineage>
        <taxon>Eukaryota</taxon>
        <taxon>Metazoa</taxon>
        <taxon>Ecdysozoa</taxon>
        <taxon>Arthropoda</taxon>
        <taxon>Hexapoda</taxon>
        <taxon>Insecta</taxon>
        <taxon>Pterygota</taxon>
        <taxon>Neoptera</taxon>
        <taxon>Endopterygota</taxon>
        <taxon>Diptera</taxon>
        <taxon>Nematocera</taxon>
        <taxon>Culicoidea</taxon>
        <taxon>Culicidae</taxon>
        <taxon>Culicinae</taxon>
        <taxon>Aedini</taxon>
        <taxon>Aedes</taxon>
        <taxon>Stegomyia</taxon>
    </lineage>
</organism>
<dbReference type="GO" id="GO:0003676">
    <property type="term" value="F:nucleic acid binding"/>
    <property type="evidence" value="ECO:0007669"/>
    <property type="project" value="InterPro"/>
</dbReference>